<sequence>MEDLLSLIGQNHTKEPFPPTEAAAIAGGRPQVEQKPARPSGEGDPRPGPSQGFRDSAGRRGGCAGEGGETNRAVVTGAVASSPPAPLVGVDE</sequence>
<evidence type="ECO:0000313" key="3">
    <source>
        <dbReference type="Proteomes" id="UP000729402"/>
    </source>
</evidence>
<name>A0A8J5S120_ZIZPA</name>
<accession>A0A8J5S120</accession>
<reference evidence="2" key="1">
    <citation type="journal article" date="2021" name="bioRxiv">
        <title>Whole Genome Assembly and Annotation of Northern Wild Rice, Zizania palustris L., Supports a Whole Genome Duplication in the Zizania Genus.</title>
        <authorList>
            <person name="Haas M."/>
            <person name="Kono T."/>
            <person name="Macchietto M."/>
            <person name="Millas R."/>
            <person name="McGilp L."/>
            <person name="Shao M."/>
            <person name="Duquette J."/>
            <person name="Hirsch C.N."/>
            <person name="Kimball J."/>
        </authorList>
    </citation>
    <scope>NUCLEOTIDE SEQUENCE</scope>
    <source>
        <tissue evidence="2">Fresh leaf tissue</tissue>
    </source>
</reference>
<comment type="caution">
    <text evidence="2">The sequence shown here is derived from an EMBL/GenBank/DDBJ whole genome shotgun (WGS) entry which is preliminary data.</text>
</comment>
<organism evidence="2 3">
    <name type="scientific">Zizania palustris</name>
    <name type="common">Northern wild rice</name>
    <dbReference type="NCBI Taxonomy" id="103762"/>
    <lineage>
        <taxon>Eukaryota</taxon>
        <taxon>Viridiplantae</taxon>
        <taxon>Streptophyta</taxon>
        <taxon>Embryophyta</taxon>
        <taxon>Tracheophyta</taxon>
        <taxon>Spermatophyta</taxon>
        <taxon>Magnoliopsida</taxon>
        <taxon>Liliopsida</taxon>
        <taxon>Poales</taxon>
        <taxon>Poaceae</taxon>
        <taxon>BOP clade</taxon>
        <taxon>Oryzoideae</taxon>
        <taxon>Oryzeae</taxon>
        <taxon>Zizaniinae</taxon>
        <taxon>Zizania</taxon>
    </lineage>
</organism>
<keyword evidence="3" id="KW-1185">Reference proteome</keyword>
<evidence type="ECO:0000313" key="2">
    <source>
        <dbReference type="EMBL" id="KAG8066290.1"/>
    </source>
</evidence>
<dbReference type="Proteomes" id="UP000729402">
    <property type="component" value="Unassembled WGS sequence"/>
</dbReference>
<evidence type="ECO:0000256" key="1">
    <source>
        <dbReference type="SAM" id="MobiDB-lite"/>
    </source>
</evidence>
<reference evidence="2" key="2">
    <citation type="submission" date="2021-02" db="EMBL/GenBank/DDBJ databases">
        <authorList>
            <person name="Kimball J.A."/>
            <person name="Haas M.W."/>
            <person name="Macchietto M."/>
            <person name="Kono T."/>
            <person name="Duquette J."/>
            <person name="Shao M."/>
        </authorList>
    </citation>
    <scope>NUCLEOTIDE SEQUENCE</scope>
    <source>
        <tissue evidence="2">Fresh leaf tissue</tissue>
    </source>
</reference>
<feature type="compositionally biased region" description="Gly residues" evidence="1">
    <location>
        <begin position="59"/>
        <end position="68"/>
    </location>
</feature>
<dbReference type="AlphaFoldDB" id="A0A8J5S120"/>
<protein>
    <submittedName>
        <fullName evidence="2">Uncharacterized protein</fullName>
    </submittedName>
</protein>
<feature type="region of interest" description="Disordered" evidence="1">
    <location>
        <begin position="1"/>
        <end position="92"/>
    </location>
</feature>
<proteinExistence type="predicted"/>
<dbReference type="EMBL" id="JAAALK010000285">
    <property type="protein sequence ID" value="KAG8066290.1"/>
    <property type="molecule type" value="Genomic_DNA"/>
</dbReference>
<gene>
    <name evidence="2" type="ORF">GUJ93_ZPchr0004g39738</name>
</gene>